<dbReference type="InterPro" id="IPR055361">
    <property type="entry name" value="tRNA_methyltr_TrmB_bact"/>
</dbReference>
<sequence>MGVNKKQRFEEVASFDHVSELTDFQDEKSEKPRGRWNKDIFGNSNPNIVELACGKGTYTLELARRNPQKNYIGIDIKGARIWKGATCARDKQLENVHFLRIYIDHLHEYFGPAEIDDLWITFPDPYPKGSDRNKRLTSPKFLRIYQKVLHPEGKVRLKTDSDKLFSFTQQVITDTSCEQIDIVEDIYRQKSNNKLLTIQTDYEKEHLAKGRTISFISFSLPDDPI</sequence>
<evidence type="ECO:0000256" key="4">
    <source>
        <dbReference type="ARBA" id="ARBA00022679"/>
    </source>
</evidence>
<evidence type="ECO:0000256" key="5">
    <source>
        <dbReference type="ARBA" id="ARBA00022691"/>
    </source>
</evidence>
<dbReference type="EMBL" id="VNHY01000003">
    <property type="protein sequence ID" value="TYP92749.1"/>
    <property type="molecule type" value="Genomic_DNA"/>
</dbReference>
<dbReference type="UniPathway" id="UPA00989"/>
<feature type="binding site" evidence="7">
    <location>
        <position position="50"/>
    </location>
    <ligand>
        <name>S-adenosyl-L-methionine</name>
        <dbReference type="ChEBI" id="CHEBI:59789"/>
    </ligand>
</feature>
<evidence type="ECO:0000313" key="9">
    <source>
        <dbReference type="Proteomes" id="UP000324595"/>
    </source>
</evidence>
<feature type="binding site" evidence="7">
    <location>
        <begin position="200"/>
        <end position="203"/>
    </location>
    <ligand>
        <name>substrate</name>
    </ligand>
</feature>
<gene>
    <name evidence="7" type="primary">trmB</name>
    <name evidence="8" type="ORF">LX73_2114</name>
</gene>
<evidence type="ECO:0000256" key="1">
    <source>
        <dbReference type="ARBA" id="ARBA00000142"/>
    </source>
</evidence>
<comment type="pathway">
    <text evidence="7">tRNA modification; N(7)-methylguanine-tRNA biosynthesis.</text>
</comment>
<feature type="binding site" evidence="7">
    <location>
        <position position="160"/>
    </location>
    <ligand>
        <name>substrate</name>
    </ligand>
</feature>
<organism evidence="8 9">
    <name type="scientific">Fodinibius salinus</name>
    <dbReference type="NCBI Taxonomy" id="860790"/>
    <lineage>
        <taxon>Bacteria</taxon>
        <taxon>Pseudomonadati</taxon>
        <taxon>Balneolota</taxon>
        <taxon>Balneolia</taxon>
        <taxon>Balneolales</taxon>
        <taxon>Balneolaceae</taxon>
        <taxon>Fodinibius</taxon>
    </lineage>
</organism>
<dbReference type="GO" id="GO:0008176">
    <property type="term" value="F:tRNA (guanine(46)-N7)-methyltransferase activity"/>
    <property type="evidence" value="ECO:0007669"/>
    <property type="project" value="UniProtKB-UniRule"/>
</dbReference>
<dbReference type="GO" id="GO:0043527">
    <property type="term" value="C:tRNA methyltransferase complex"/>
    <property type="evidence" value="ECO:0007669"/>
    <property type="project" value="TreeGrafter"/>
</dbReference>
<dbReference type="PANTHER" id="PTHR23417:SF14">
    <property type="entry name" value="PENTACOTRIPEPTIDE-REPEAT REGION OF PRORP DOMAIN-CONTAINING PROTEIN"/>
    <property type="match status" value="1"/>
</dbReference>
<feature type="binding site" evidence="7">
    <location>
        <position position="128"/>
    </location>
    <ligand>
        <name>substrate</name>
    </ligand>
</feature>
<keyword evidence="4 7" id="KW-0808">Transferase</keyword>
<evidence type="ECO:0000256" key="7">
    <source>
        <dbReference type="HAMAP-Rule" id="MF_01057"/>
    </source>
</evidence>
<reference evidence="8 9" key="1">
    <citation type="submission" date="2019-07" db="EMBL/GenBank/DDBJ databases">
        <title>Genomic Encyclopedia of Archaeal and Bacterial Type Strains, Phase II (KMG-II): from individual species to whole genera.</title>
        <authorList>
            <person name="Goeker M."/>
        </authorList>
    </citation>
    <scope>NUCLEOTIDE SEQUENCE [LARGE SCALE GENOMIC DNA]</scope>
    <source>
        <strain evidence="8 9">DSM 21935</strain>
    </source>
</reference>
<protein>
    <recommendedName>
        <fullName evidence="7">tRNA (guanine-N(7)-)-methyltransferase</fullName>
        <ecNumber evidence="7">2.1.1.33</ecNumber>
    </recommendedName>
    <alternativeName>
        <fullName evidence="7">tRNA (guanine(46)-N(7))-methyltransferase</fullName>
    </alternativeName>
    <alternativeName>
        <fullName evidence="7">tRNA(m7G46)-methyltransferase</fullName>
    </alternativeName>
</protein>
<dbReference type="Gene3D" id="3.40.50.150">
    <property type="entry name" value="Vaccinia Virus protein VP39"/>
    <property type="match status" value="1"/>
</dbReference>
<dbReference type="OrthoDB" id="9802090at2"/>
<dbReference type="NCBIfam" id="NF001080">
    <property type="entry name" value="PRK00121.2-2"/>
    <property type="match status" value="1"/>
</dbReference>
<dbReference type="EC" id="2.1.1.33" evidence="7"/>
<dbReference type="Pfam" id="PF02390">
    <property type="entry name" value="Methyltransf_4"/>
    <property type="match status" value="1"/>
</dbReference>
<evidence type="ECO:0000313" key="8">
    <source>
        <dbReference type="EMBL" id="TYP92749.1"/>
    </source>
</evidence>
<comment type="similarity">
    <text evidence="7">Belongs to the class I-like SAM-binding methyltransferase superfamily. TrmB family.</text>
</comment>
<dbReference type="RefSeq" id="WP_148899436.1">
    <property type="nucleotide sequence ID" value="NZ_VNHY01000003.1"/>
</dbReference>
<dbReference type="SUPFAM" id="SSF53335">
    <property type="entry name" value="S-adenosyl-L-methionine-dependent methyltransferases"/>
    <property type="match status" value="1"/>
</dbReference>
<dbReference type="InterPro" id="IPR003358">
    <property type="entry name" value="tRNA_(Gua-N-7)_MeTrfase_Trmb"/>
</dbReference>
<comment type="caution">
    <text evidence="7">Lacks conserved residue(s) required for the propagation of feature annotation.</text>
</comment>
<dbReference type="CDD" id="cd02440">
    <property type="entry name" value="AdoMet_MTases"/>
    <property type="match status" value="1"/>
</dbReference>
<dbReference type="AlphaFoldDB" id="A0A5D3YHQ8"/>
<dbReference type="Proteomes" id="UP000324595">
    <property type="component" value="Unassembled WGS sequence"/>
</dbReference>
<evidence type="ECO:0000256" key="2">
    <source>
        <dbReference type="ARBA" id="ARBA00003015"/>
    </source>
</evidence>
<feature type="binding site" evidence="7">
    <location>
        <position position="75"/>
    </location>
    <ligand>
        <name>S-adenosyl-L-methionine</name>
        <dbReference type="ChEBI" id="CHEBI:59789"/>
    </ligand>
</feature>
<comment type="catalytic activity">
    <reaction evidence="1 7">
        <text>guanosine(46) in tRNA + S-adenosyl-L-methionine = N(7)-methylguanosine(46) in tRNA + S-adenosyl-L-homocysteine</text>
        <dbReference type="Rhea" id="RHEA:42708"/>
        <dbReference type="Rhea" id="RHEA-COMP:10188"/>
        <dbReference type="Rhea" id="RHEA-COMP:10189"/>
        <dbReference type="ChEBI" id="CHEBI:57856"/>
        <dbReference type="ChEBI" id="CHEBI:59789"/>
        <dbReference type="ChEBI" id="CHEBI:74269"/>
        <dbReference type="ChEBI" id="CHEBI:74480"/>
        <dbReference type="EC" id="2.1.1.33"/>
    </reaction>
</comment>
<dbReference type="HAMAP" id="MF_01057">
    <property type="entry name" value="tRNA_methyltr_TrmB"/>
    <property type="match status" value="1"/>
</dbReference>
<name>A0A5D3YHQ8_9BACT</name>
<keyword evidence="3 7" id="KW-0489">Methyltransferase</keyword>
<dbReference type="NCBIfam" id="TIGR00091">
    <property type="entry name" value="tRNA (guanosine(46)-N7)-methyltransferase TrmB"/>
    <property type="match status" value="1"/>
</dbReference>
<evidence type="ECO:0000256" key="6">
    <source>
        <dbReference type="ARBA" id="ARBA00022694"/>
    </source>
</evidence>
<dbReference type="PANTHER" id="PTHR23417">
    <property type="entry name" value="3-DEOXY-D-MANNO-OCTULOSONIC-ACID TRANSFERASE/TRNA GUANINE-N 7 - -METHYLTRANSFERASE"/>
    <property type="match status" value="1"/>
</dbReference>
<evidence type="ECO:0000256" key="3">
    <source>
        <dbReference type="ARBA" id="ARBA00022603"/>
    </source>
</evidence>
<keyword evidence="9" id="KW-1185">Reference proteome</keyword>
<keyword evidence="6 7" id="KW-0819">tRNA processing</keyword>
<feature type="binding site" evidence="7">
    <location>
        <position position="124"/>
    </location>
    <ligand>
        <name>S-adenosyl-L-methionine</name>
        <dbReference type="ChEBI" id="CHEBI:59789"/>
    </ligand>
</feature>
<accession>A0A5D3YHQ8</accession>
<comment type="function">
    <text evidence="2 7">Catalyzes the formation of N(7)-methylguanine at position 46 (m7G46) in tRNA.</text>
</comment>
<dbReference type="PROSITE" id="PS51625">
    <property type="entry name" value="SAM_MT_TRMB"/>
    <property type="match status" value="1"/>
</dbReference>
<dbReference type="InterPro" id="IPR029063">
    <property type="entry name" value="SAM-dependent_MTases_sf"/>
</dbReference>
<comment type="caution">
    <text evidence="8">The sequence shown here is derived from an EMBL/GenBank/DDBJ whole genome shotgun (WGS) entry which is preliminary data.</text>
</comment>
<proteinExistence type="inferred from homology"/>
<keyword evidence="5 7" id="KW-0949">S-adenosyl-L-methionine</keyword>